<evidence type="ECO:0000313" key="2">
    <source>
        <dbReference type="Proteomes" id="UP000233837"/>
    </source>
</evidence>
<protein>
    <submittedName>
        <fullName evidence="1">Uncharacterized protein</fullName>
    </submittedName>
</protein>
<organism evidence="1 2">
    <name type="scientific">Dendrobium catenatum</name>
    <dbReference type="NCBI Taxonomy" id="906689"/>
    <lineage>
        <taxon>Eukaryota</taxon>
        <taxon>Viridiplantae</taxon>
        <taxon>Streptophyta</taxon>
        <taxon>Embryophyta</taxon>
        <taxon>Tracheophyta</taxon>
        <taxon>Spermatophyta</taxon>
        <taxon>Magnoliopsida</taxon>
        <taxon>Liliopsida</taxon>
        <taxon>Asparagales</taxon>
        <taxon>Orchidaceae</taxon>
        <taxon>Epidendroideae</taxon>
        <taxon>Malaxideae</taxon>
        <taxon>Dendrobiinae</taxon>
        <taxon>Dendrobium</taxon>
    </lineage>
</organism>
<reference evidence="1 2" key="2">
    <citation type="journal article" date="2017" name="Nature">
        <title>The Apostasia genome and the evolution of orchids.</title>
        <authorList>
            <person name="Zhang G.Q."/>
            <person name="Liu K.W."/>
            <person name="Li Z."/>
            <person name="Lohaus R."/>
            <person name="Hsiao Y.Y."/>
            <person name="Niu S.C."/>
            <person name="Wang J.Y."/>
            <person name="Lin Y.C."/>
            <person name="Xu Q."/>
            <person name="Chen L.J."/>
            <person name="Yoshida K."/>
            <person name="Fujiwara S."/>
            <person name="Wang Z.W."/>
            <person name="Zhang Y.Q."/>
            <person name="Mitsuda N."/>
            <person name="Wang M."/>
            <person name="Liu G.H."/>
            <person name="Pecoraro L."/>
            <person name="Huang H.X."/>
            <person name="Xiao X.J."/>
            <person name="Lin M."/>
            <person name="Wu X.Y."/>
            <person name="Wu W.L."/>
            <person name="Chen Y.Y."/>
            <person name="Chang S.B."/>
            <person name="Sakamoto S."/>
            <person name="Ohme-Takagi M."/>
            <person name="Yagi M."/>
            <person name="Zeng S.J."/>
            <person name="Shen C.Y."/>
            <person name="Yeh C.M."/>
            <person name="Luo Y.B."/>
            <person name="Tsai W.C."/>
            <person name="Van de Peer Y."/>
            <person name="Liu Z.J."/>
        </authorList>
    </citation>
    <scope>NUCLEOTIDE SEQUENCE [LARGE SCALE GENOMIC DNA]</scope>
    <source>
        <tissue evidence="1">The whole plant</tissue>
    </source>
</reference>
<accession>A0A2I0VE75</accession>
<dbReference type="EMBL" id="KZ504613">
    <property type="protein sequence ID" value="PKU61683.1"/>
    <property type="molecule type" value="Genomic_DNA"/>
</dbReference>
<evidence type="ECO:0000313" key="1">
    <source>
        <dbReference type="EMBL" id="PKU61683.1"/>
    </source>
</evidence>
<keyword evidence="2" id="KW-1185">Reference proteome</keyword>
<name>A0A2I0VE75_9ASPA</name>
<sequence length="77" mass="8736">MKHYIFGIDLRSGRSDIVHYDFDASEILLYRLIFHLSTIQLVLELHNSGPTGGLKSAFKNGPRVMGGGGRNDVRQYW</sequence>
<gene>
    <name evidence="1" type="ORF">MA16_Dca028642</name>
</gene>
<dbReference type="Proteomes" id="UP000233837">
    <property type="component" value="Unassembled WGS sequence"/>
</dbReference>
<proteinExistence type="predicted"/>
<dbReference type="AlphaFoldDB" id="A0A2I0VE75"/>
<reference evidence="1 2" key="1">
    <citation type="journal article" date="2016" name="Sci. Rep.">
        <title>The Dendrobium catenatum Lindl. genome sequence provides insights into polysaccharide synthase, floral development and adaptive evolution.</title>
        <authorList>
            <person name="Zhang G.Q."/>
            <person name="Xu Q."/>
            <person name="Bian C."/>
            <person name="Tsai W.C."/>
            <person name="Yeh C.M."/>
            <person name="Liu K.W."/>
            <person name="Yoshida K."/>
            <person name="Zhang L.S."/>
            <person name="Chang S.B."/>
            <person name="Chen F."/>
            <person name="Shi Y."/>
            <person name="Su Y.Y."/>
            <person name="Zhang Y.Q."/>
            <person name="Chen L.J."/>
            <person name="Yin Y."/>
            <person name="Lin M."/>
            <person name="Huang H."/>
            <person name="Deng H."/>
            <person name="Wang Z.W."/>
            <person name="Zhu S.L."/>
            <person name="Zhao X."/>
            <person name="Deng C."/>
            <person name="Niu S.C."/>
            <person name="Huang J."/>
            <person name="Wang M."/>
            <person name="Liu G.H."/>
            <person name="Yang H.J."/>
            <person name="Xiao X.J."/>
            <person name="Hsiao Y.Y."/>
            <person name="Wu W.L."/>
            <person name="Chen Y.Y."/>
            <person name="Mitsuda N."/>
            <person name="Ohme-Takagi M."/>
            <person name="Luo Y.B."/>
            <person name="Van de Peer Y."/>
            <person name="Liu Z.J."/>
        </authorList>
    </citation>
    <scope>NUCLEOTIDE SEQUENCE [LARGE SCALE GENOMIC DNA]</scope>
    <source>
        <tissue evidence="1">The whole plant</tissue>
    </source>
</reference>